<gene>
    <name evidence="1" type="primary">nad5_iii</name>
</gene>
<keyword evidence="1" id="KW-0496">Mitochondrion</keyword>
<sequence length="44" mass="5368">MALNSIFFFNNNFFTKYLSTTLLITKDISIYDFYSGYFFNIYRI</sequence>
<organism evidence="1">
    <name type="scientific">Oxytricha trifallax</name>
    <dbReference type="NCBI Taxonomy" id="1172189"/>
    <lineage>
        <taxon>Eukaryota</taxon>
        <taxon>Sar</taxon>
        <taxon>Alveolata</taxon>
        <taxon>Ciliophora</taxon>
        <taxon>Intramacronucleata</taxon>
        <taxon>Spirotrichea</taxon>
        <taxon>Stichotrichia</taxon>
        <taxon>Sporadotrichida</taxon>
        <taxon>Oxytrichidae</taxon>
        <taxon>Oxytrichinae</taxon>
        <taxon>Oxytricha</taxon>
    </lineage>
</organism>
<accession>G9HRC8</accession>
<dbReference type="EMBL" id="JN383843">
    <property type="protein sequence ID" value="AEV66640.1"/>
    <property type="molecule type" value="Genomic_DNA"/>
</dbReference>
<proteinExistence type="predicted"/>
<geneLocation type="mitochondrion" evidence="1"/>
<name>G9HRC8_9SPIT</name>
<evidence type="ECO:0000313" key="1">
    <source>
        <dbReference type="EMBL" id="AEV66640.1"/>
    </source>
</evidence>
<protein>
    <submittedName>
        <fullName evidence="1">Nad5_iii</fullName>
    </submittedName>
</protein>
<reference evidence="1" key="1">
    <citation type="journal article" date="2012" name="Genome Biol. Evol.">
        <title>The Oxytricha trifallax Mitochondrial Genome.</title>
        <authorList>
            <person name="Swart E.C."/>
            <person name="Nowacki M."/>
            <person name="Shum J."/>
            <person name="Stiles H."/>
            <person name="Higgins B.P."/>
            <person name="Doak T.G."/>
            <person name="Schotanus K."/>
            <person name="Magrini V.J."/>
            <person name="Minx P."/>
            <person name="Mardis E.R."/>
            <person name="Landweber L.F."/>
        </authorList>
    </citation>
    <scope>NUCLEOTIDE SEQUENCE</scope>
</reference>
<dbReference type="AlphaFoldDB" id="G9HRC8"/>